<organism evidence="4">
    <name type="scientific">Hymenolepis diminuta</name>
    <name type="common">Rat tapeworm</name>
    <dbReference type="NCBI Taxonomy" id="6216"/>
    <lineage>
        <taxon>Eukaryota</taxon>
        <taxon>Metazoa</taxon>
        <taxon>Spiralia</taxon>
        <taxon>Lophotrochozoa</taxon>
        <taxon>Platyhelminthes</taxon>
        <taxon>Cestoda</taxon>
        <taxon>Eucestoda</taxon>
        <taxon>Cyclophyllidea</taxon>
        <taxon>Hymenolepididae</taxon>
        <taxon>Hymenolepis</taxon>
    </lineage>
</organism>
<accession>A0A0R3SJP2</accession>
<dbReference type="WBParaSite" id="HDID_0000515701-mRNA-1">
    <property type="protein sequence ID" value="HDID_0000515701-mRNA-1"/>
    <property type="gene ID" value="HDID_0000515701"/>
</dbReference>
<dbReference type="Proteomes" id="UP000274504">
    <property type="component" value="Unassembled WGS sequence"/>
</dbReference>
<name>A0A0R3SJP2_HYMDI</name>
<evidence type="ECO:0000313" key="2">
    <source>
        <dbReference type="EMBL" id="VDL57474.1"/>
    </source>
</evidence>
<evidence type="ECO:0000313" key="4">
    <source>
        <dbReference type="WBParaSite" id="HDID_0000515701-mRNA-1"/>
    </source>
</evidence>
<sequence>MSVVVYPQEQALPSQVRDLPSDQTPSQTFSSLQHHHQHQTSASTCNPVSGNKRSHKQRPMSFVLLGPAGRSGDTHDDGNLLLMPPINGSPPPAYSPHSRKNPDSRANHNSNT</sequence>
<reference evidence="4" key="1">
    <citation type="submission" date="2017-02" db="UniProtKB">
        <authorList>
            <consortium name="WormBaseParasite"/>
        </authorList>
    </citation>
    <scope>IDENTIFICATION</scope>
</reference>
<reference evidence="2 3" key="2">
    <citation type="submission" date="2018-11" db="EMBL/GenBank/DDBJ databases">
        <authorList>
            <consortium name="Pathogen Informatics"/>
        </authorList>
    </citation>
    <scope>NUCLEOTIDE SEQUENCE [LARGE SCALE GENOMIC DNA]</scope>
</reference>
<dbReference type="AlphaFoldDB" id="A0A0R3SJP2"/>
<evidence type="ECO:0000256" key="1">
    <source>
        <dbReference type="SAM" id="MobiDB-lite"/>
    </source>
</evidence>
<gene>
    <name evidence="2" type="ORF">HDID_LOCUS5156</name>
</gene>
<dbReference type="EMBL" id="UYSG01002411">
    <property type="protein sequence ID" value="VDL57474.1"/>
    <property type="molecule type" value="Genomic_DNA"/>
</dbReference>
<proteinExistence type="predicted"/>
<protein>
    <submittedName>
        <fullName evidence="2 4">Uncharacterized protein</fullName>
    </submittedName>
</protein>
<feature type="region of interest" description="Disordered" evidence="1">
    <location>
        <begin position="1"/>
        <end position="112"/>
    </location>
</feature>
<evidence type="ECO:0000313" key="3">
    <source>
        <dbReference type="Proteomes" id="UP000274504"/>
    </source>
</evidence>